<evidence type="ECO:0000256" key="5">
    <source>
        <dbReference type="ARBA" id="ARBA00022729"/>
    </source>
</evidence>
<dbReference type="EMBL" id="JBAKIA010000028">
    <property type="protein sequence ID" value="MEJ8476811.1"/>
    <property type="molecule type" value="Genomic_DNA"/>
</dbReference>
<feature type="chain" id="PRO_5046316931" description="Probable sugar-binding periplasmic protein" evidence="9">
    <location>
        <begin position="23"/>
        <end position="416"/>
    </location>
</feature>
<dbReference type="InterPro" id="IPR006059">
    <property type="entry name" value="SBP"/>
</dbReference>
<dbReference type="Pfam" id="PF01547">
    <property type="entry name" value="SBP_bac_1"/>
    <property type="match status" value="1"/>
</dbReference>
<evidence type="ECO:0000256" key="8">
    <source>
        <dbReference type="ARBA" id="ARBA00049753"/>
    </source>
</evidence>
<dbReference type="PANTHER" id="PTHR43649">
    <property type="entry name" value="ARABINOSE-BINDING PROTEIN-RELATED"/>
    <property type="match status" value="1"/>
</dbReference>
<comment type="caution">
    <text evidence="10">The sequence shown here is derived from an EMBL/GenBank/DDBJ whole genome shotgun (WGS) entry which is preliminary data.</text>
</comment>
<keyword evidence="3" id="KW-0813">Transport</keyword>
<protein>
    <recommendedName>
        <fullName evidence="8">Probable sugar-binding periplasmic protein</fullName>
    </recommendedName>
</protein>
<keyword evidence="6" id="KW-0574">Periplasm</keyword>
<dbReference type="Gene3D" id="3.40.190.10">
    <property type="entry name" value="Periplasmic binding protein-like II"/>
    <property type="match status" value="2"/>
</dbReference>
<gene>
    <name evidence="10" type="ORF">V6575_22260</name>
</gene>
<evidence type="ECO:0000256" key="6">
    <source>
        <dbReference type="ARBA" id="ARBA00022764"/>
    </source>
</evidence>
<comment type="function">
    <text evidence="7">Part of a binding-protein-dependent transport system for a sugar.</text>
</comment>
<comment type="subcellular location">
    <subcellularLocation>
        <location evidence="1">Periplasm</location>
    </subcellularLocation>
</comment>
<evidence type="ECO:0000256" key="3">
    <source>
        <dbReference type="ARBA" id="ARBA00022448"/>
    </source>
</evidence>
<dbReference type="PANTHER" id="PTHR43649:SF28">
    <property type="entry name" value="BINDING PROTEIN COMPONENT OF ABC SUGAR TRANSPORTER-RELATED"/>
    <property type="match status" value="1"/>
</dbReference>
<feature type="signal peptide" evidence="9">
    <location>
        <begin position="1"/>
        <end position="22"/>
    </location>
</feature>
<dbReference type="SUPFAM" id="SSF53850">
    <property type="entry name" value="Periplasmic binding protein-like II"/>
    <property type="match status" value="1"/>
</dbReference>
<proteinExistence type="inferred from homology"/>
<name>A0ABU8TRL0_9HYPH</name>
<evidence type="ECO:0000256" key="4">
    <source>
        <dbReference type="ARBA" id="ARBA00022597"/>
    </source>
</evidence>
<dbReference type="InterPro" id="IPR050490">
    <property type="entry name" value="Bact_solute-bd_prot1"/>
</dbReference>
<organism evidence="10 11">
    <name type="scientific">Roseibium algae</name>
    <dbReference type="NCBI Taxonomy" id="3123038"/>
    <lineage>
        <taxon>Bacteria</taxon>
        <taxon>Pseudomonadati</taxon>
        <taxon>Pseudomonadota</taxon>
        <taxon>Alphaproteobacteria</taxon>
        <taxon>Hyphomicrobiales</taxon>
        <taxon>Stappiaceae</taxon>
        <taxon>Roseibium</taxon>
    </lineage>
</organism>
<keyword evidence="11" id="KW-1185">Reference proteome</keyword>
<sequence>MKFKNILLATTVALSMSIPAFAESEVEGIHHWVAESEVEALKVIIDNLSKEGFTWKDSAVGGMSGGNATQALRTRLAAGNPPATMQLLGFEGINWAKEGALQSLNDLYTENGWVDAVPPQIERFLKADGNYFSVPINMHRQNWIWANKAVFDEYDIAIPKTWNELIVSAKKLKKAGVTPIALSDENWQVLEMFEAIVAGQGGADFYKTAIVGLDEEALKSDTMIKAFDTLREIKGLVGENITGRDWAVATSMVASGEAAIQLMGDWAKGEFLAKGMRPGEDFLCFPAPSKTPNFTFIIDAFGMFKTDDANVKAGQVAWAKAIMDPEVQAQFNMIKGSIPARVDVSVENFDACAQQGYADREHAIEEGTLIPGLTEGFAVSPEFAGVFSDVVAQFFVTEMSSEDAVIALVAGINNAR</sequence>
<dbReference type="RefSeq" id="WP_340277595.1">
    <property type="nucleotide sequence ID" value="NZ_JBAKIA010000028.1"/>
</dbReference>
<comment type="similarity">
    <text evidence="2">Belongs to the bacterial solute-binding protein 1 family.</text>
</comment>
<evidence type="ECO:0000256" key="7">
    <source>
        <dbReference type="ARBA" id="ARBA00049629"/>
    </source>
</evidence>
<evidence type="ECO:0000313" key="10">
    <source>
        <dbReference type="EMBL" id="MEJ8476811.1"/>
    </source>
</evidence>
<keyword evidence="5 9" id="KW-0732">Signal</keyword>
<evidence type="ECO:0000256" key="1">
    <source>
        <dbReference type="ARBA" id="ARBA00004418"/>
    </source>
</evidence>
<evidence type="ECO:0000313" key="11">
    <source>
        <dbReference type="Proteomes" id="UP001385499"/>
    </source>
</evidence>
<dbReference type="Proteomes" id="UP001385499">
    <property type="component" value="Unassembled WGS sequence"/>
</dbReference>
<reference evidence="10 11" key="1">
    <citation type="submission" date="2024-02" db="EMBL/GenBank/DDBJ databases">
        <title>Roseibium algae sp. nov., isolated from marine alga (Grateloupia sp.), showing potential in myo-inositol conversion.</title>
        <authorList>
            <person name="Wang Y."/>
        </authorList>
    </citation>
    <scope>NUCLEOTIDE SEQUENCE [LARGE SCALE GENOMIC DNA]</scope>
    <source>
        <strain evidence="10 11">H3510</strain>
    </source>
</reference>
<evidence type="ECO:0000256" key="9">
    <source>
        <dbReference type="SAM" id="SignalP"/>
    </source>
</evidence>
<keyword evidence="4" id="KW-0762">Sugar transport</keyword>
<evidence type="ECO:0000256" key="2">
    <source>
        <dbReference type="ARBA" id="ARBA00008520"/>
    </source>
</evidence>
<accession>A0ABU8TRL0</accession>